<dbReference type="OrthoDB" id="2445775at2759"/>
<dbReference type="InterPro" id="IPR011335">
    <property type="entry name" value="Restrct_endonuc-II-like"/>
</dbReference>
<dbReference type="AlphaFoldDB" id="A0A9N9P581"/>
<organism evidence="2 3">
    <name type="scientific">Dentiscutata erythropus</name>
    <dbReference type="NCBI Taxonomy" id="1348616"/>
    <lineage>
        <taxon>Eukaryota</taxon>
        <taxon>Fungi</taxon>
        <taxon>Fungi incertae sedis</taxon>
        <taxon>Mucoromycota</taxon>
        <taxon>Glomeromycotina</taxon>
        <taxon>Glomeromycetes</taxon>
        <taxon>Diversisporales</taxon>
        <taxon>Gigasporaceae</taxon>
        <taxon>Dentiscutata</taxon>
    </lineage>
</organism>
<feature type="non-terminal residue" evidence="2">
    <location>
        <position position="1"/>
    </location>
</feature>
<evidence type="ECO:0000313" key="3">
    <source>
        <dbReference type="Proteomes" id="UP000789405"/>
    </source>
</evidence>
<gene>
    <name evidence="2" type="ORF">DERYTH_LOCUS21445</name>
</gene>
<comment type="caution">
    <text evidence="2">The sequence shown here is derived from an EMBL/GenBank/DDBJ whole genome shotgun (WGS) entry which is preliminary data.</text>
</comment>
<dbReference type="GO" id="GO:0003677">
    <property type="term" value="F:DNA binding"/>
    <property type="evidence" value="ECO:0007669"/>
    <property type="project" value="InterPro"/>
</dbReference>
<keyword evidence="3" id="KW-1185">Reference proteome</keyword>
<dbReference type="EMBL" id="CAJVPY010027368">
    <property type="protein sequence ID" value="CAG8791083.1"/>
    <property type="molecule type" value="Genomic_DNA"/>
</dbReference>
<dbReference type="Pfam" id="PF04471">
    <property type="entry name" value="Mrr_cat"/>
    <property type="match status" value="1"/>
</dbReference>
<reference evidence="2" key="1">
    <citation type="submission" date="2021-06" db="EMBL/GenBank/DDBJ databases">
        <authorList>
            <person name="Kallberg Y."/>
            <person name="Tangrot J."/>
            <person name="Rosling A."/>
        </authorList>
    </citation>
    <scope>NUCLEOTIDE SEQUENCE</scope>
    <source>
        <strain evidence="2">MA453B</strain>
    </source>
</reference>
<dbReference type="Gene3D" id="3.40.1350.10">
    <property type="match status" value="1"/>
</dbReference>
<name>A0A9N9P581_9GLOM</name>
<evidence type="ECO:0000313" key="2">
    <source>
        <dbReference type="EMBL" id="CAG8791083.1"/>
    </source>
</evidence>
<protein>
    <submittedName>
        <fullName evidence="2">22657_t:CDS:1</fullName>
    </submittedName>
</protein>
<sequence length="163" mass="18844">SNHLIDHEFENKLVKLLNENGLIANIISCKQEDFGVDIIATFNQQVIIIQVKNIEKAIGSSELQKIQLSFKRFGDEILGIIVYNSKKLSNPLMKSAKIWFDGCCPEIKIMNKKEILNFFKDNKKRNKRRIMIEYTNLQADKFVIGISKLKGFKVEKCVVYSPY</sequence>
<evidence type="ECO:0000259" key="1">
    <source>
        <dbReference type="Pfam" id="PF04471"/>
    </source>
</evidence>
<dbReference type="GO" id="GO:0004519">
    <property type="term" value="F:endonuclease activity"/>
    <property type="evidence" value="ECO:0007669"/>
    <property type="project" value="InterPro"/>
</dbReference>
<feature type="domain" description="Restriction endonuclease type IV Mrr" evidence="1">
    <location>
        <begin position="7"/>
        <end position="117"/>
    </location>
</feature>
<dbReference type="GO" id="GO:0006302">
    <property type="term" value="P:double-strand break repair"/>
    <property type="evidence" value="ECO:0007669"/>
    <property type="project" value="UniProtKB-ARBA"/>
</dbReference>
<dbReference type="InterPro" id="IPR007560">
    <property type="entry name" value="Restrct_endonuc_IV_Mrr"/>
</dbReference>
<proteinExistence type="predicted"/>
<dbReference type="InterPro" id="IPR011856">
    <property type="entry name" value="tRNA_endonuc-like_dom_sf"/>
</dbReference>
<dbReference type="Proteomes" id="UP000789405">
    <property type="component" value="Unassembled WGS sequence"/>
</dbReference>
<accession>A0A9N9P581</accession>
<dbReference type="SUPFAM" id="SSF52980">
    <property type="entry name" value="Restriction endonuclease-like"/>
    <property type="match status" value="1"/>
</dbReference>
<dbReference type="GO" id="GO:0009307">
    <property type="term" value="P:DNA restriction-modification system"/>
    <property type="evidence" value="ECO:0007669"/>
    <property type="project" value="InterPro"/>
</dbReference>